<dbReference type="SUPFAM" id="SSF49899">
    <property type="entry name" value="Concanavalin A-like lectins/glucanases"/>
    <property type="match status" value="1"/>
</dbReference>
<reference evidence="5" key="1">
    <citation type="submission" date="2024-02" db="UniProtKB">
        <authorList>
            <consortium name="WormBaseParasite"/>
        </authorList>
    </citation>
    <scope>IDENTIFICATION</scope>
</reference>
<dbReference type="InterPro" id="IPR013320">
    <property type="entry name" value="ConA-like_dom_sf"/>
</dbReference>
<dbReference type="GO" id="GO:0030246">
    <property type="term" value="F:carbohydrate binding"/>
    <property type="evidence" value="ECO:0007669"/>
    <property type="project" value="UniProtKB-KW"/>
</dbReference>
<dbReference type="PROSITE" id="PS51304">
    <property type="entry name" value="GALECTIN"/>
    <property type="match status" value="1"/>
</dbReference>
<dbReference type="Proteomes" id="UP000887575">
    <property type="component" value="Unassembled WGS sequence"/>
</dbReference>
<feature type="chain" id="PRO_5042208303" evidence="2">
    <location>
        <begin position="25"/>
        <end position="338"/>
    </location>
</feature>
<evidence type="ECO:0000259" key="3">
    <source>
        <dbReference type="PROSITE" id="PS51304"/>
    </source>
</evidence>
<keyword evidence="2" id="KW-0732">Signal</keyword>
<evidence type="ECO:0000256" key="1">
    <source>
        <dbReference type="ARBA" id="ARBA00022734"/>
    </source>
</evidence>
<feature type="domain" description="Galectin" evidence="3">
    <location>
        <begin position="196"/>
        <end position="335"/>
    </location>
</feature>
<protein>
    <submittedName>
        <fullName evidence="5">Galectin domain-containing protein</fullName>
    </submittedName>
</protein>
<organism evidence="4 5">
    <name type="scientific">Mesorhabditis belari</name>
    <dbReference type="NCBI Taxonomy" id="2138241"/>
    <lineage>
        <taxon>Eukaryota</taxon>
        <taxon>Metazoa</taxon>
        <taxon>Ecdysozoa</taxon>
        <taxon>Nematoda</taxon>
        <taxon>Chromadorea</taxon>
        <taxon>Rhabditida</taxon>
        <taxon>Rhabditina</taxon>
        <taxon>Rhabditomorpha</taxon>
        <taxon>Rhabditoidea</taxon>
        <taxon>Rhabditidae</taxon>
        <taxon>Mesorhabditinae</taxon>
        <taxon>Mesorhabditis</taxon>
    </lineage>
</organism>
<dbReference type="InterPro" id="IPR001079">
    <property type="entry name" value="Galectin_CRD"/>
</dbReference>
<evidence type="ECO:0000256" key="2">
    <source>
        <dbReference type="SAM" id="SignalP"/>
    </source>
</evidence>
<keyword evidence="4" id="KW-1185">Reference proteome</keyword>
<name>A0AAF3J9T7_9BILA</name>
<dbReference type="WBParaSite" id="MBELARI_LOCUS533">
    <property type="protein sequence ID" value="MBELARI_LOCUS533"/>
    <property type="gene ID" value="MBELARI_LOCUS533"/>
</dbReference>
<proteinExistence type="predicted"/>
<evidence type="ECO:0000313" key="4">
    <source>
        <dbReference type="Proteomes" id="UP000887575"/>
    </source>
</evidence>
<accession>A0AAF3J9T7</accession>
<sequence length="338" mass="37903">MPKMKNGLFSMILMSVLFFSLTSGMTIGSDPISEYTMEIIENMESLLNTGAIIYISGRPNDSISTYEVRLGVDEMTGLRIQYEYVPANGSFPPQDILRFGDDMKQELQKDGKIYAMDRTGTAVTSSLTTENHMIFIRVLDSQYSIYFTNGKSLWNIFNYPFTFPIQNVNSIGLRGGFLLRNYQHWNQSMITPTTFRFPTQDNIFPNGMTVCVVVDSGMGTNFTIDLLGTGTTVNFRWSMDIPNQQYVISNNISGTWTTQGTSVDCGIPEIPFDSNQIMDVVISNTTPALSVFVQIAGFNYTCPSFFVHYPTIDKNVGYHSVVVDGDIQPLHVAMIYTL</sequence>
<evidence type="ECO:0000313" key="5">
    <source>
        <dbReference type="WBParaSite" id="MBELARI_LOCUS533"/>
    </source>
</evidence>
<dbReference type="AlphaFoldDB" id="A0AAF3J9T7"/>
<keyword evidence="1" id="KW-0430">Lectin</keyword>
<feature type="signal peptide" evidence="2">
    <location>
        <begin position="1"/>
        <end position="24"/>
    </location>
</feature>